<name>A0A8I2AJX0_9GAMM</name>
<protein>
    <recommendedName>
        <fullName evidence="1">FtsK gamma domain-containing protein</fullName>
    </recommendedName>
</protein>
<dbReference type="InterPro" id="IPR050206">
    <property type="entry name" value="FtsK/SpoIIIE/SftA"/>
</dbReference>
<dbReference type="EMBL" id="JAGKLY010000003">
    <property type="protein sequence ID" value="MBQ0268577.1"/>
    <property type="molecule type" value="Genomic_DNA"/>
</dbReference>
<evidence type="ECO:0000313" key="3">
    <source>
        <dbReference type="Proteomes" id="UP000674270"/>
    </source>
</evidence>
<dbReference type="InterPro" id="IPR018541">
    <property type="entry name" value="Ftsk_gamma"/>
</dbReference>
<dbReference type="InterPro" id="IPR036388">
    <property type="entry name" value="WH-like_DNA-bd_sf"/>
</dbReference>
<dbReference type="Pfam" id="PF09397">
    <property type="entry name" value="FtsK_gamma"/>
    <property type="match status" value="1"/>
</dbReference>
<dbReference type="PANTHER" id="PTHR22683:SF41">
    <property type="entry name" value="DNA TRANSLOCASE FTSK"/>
    <property type="match status" value="1"/>
</dbReference>
<accession>A0A8I2AJX0</accession>
<organism evidence="2 3">
    <name type="scientific">Providencia huaxiensis</name>
    <dbReference type="NCBI Taxonomy" id="2027290"/>
    <lineage>
        <taxon>Bacteria</taxon>
        <taxon>Pseudomonadati</taxon>
        <taxon>Pseudomonadota</taxon>
        <taxon>Gammaproteobacteria</taxon>
        <taxon>Enterobacterales</taxon>
        <taxon>Morganellaceae</taxon>
        <taxon>Providencia</taxon>
    </lineage>
</organism>
<feature type="domain" description="FtsK gamma" evidence="1">
    <location>
        <begin position="6"/>
        <end position="71"/>
    </location>
</feature>
<dbReference type="SMART" id="SM00843">
    <property type="entry name" value="Ftsk_gamma"/>
    <property type="match status" value="1"/>
</dbReference>
<sequence length="294" mass="33715">MTDDANDDLDPLLNEAIDFVIAKQRVSISGVQRQFRIGYNRAAQIVEQMEEFCIVSEPLKDGNREVLVSEIGEVKFERQSQRKEREVNTGYKNLVKQVGGKIIVYQDAYNYGFTGKPKLIIDTHHDISKYAGLKLGEPLAESLARVYLSLEWRRETVIEFYLDEENTVLHLQIDLPEIQDTPVSDGDGIKSVDKYYYDYCRHVHSIVVRVMSVSFLSCPKINKVIIAGYSQLFNHDTGDDESNYLININVTRDDFEKLNHEAIAHADPILYLSGLQAITNIDKNHKMNVIDLKW</sequence>
<dbReference type="Proteomes" id="UP000674270">
    <property type="component" value="Unassembled WGS sequence"/>
</dbReference>
<proteinExistence type="predicted"/>
<dbReference type="Gene3D" id="1.10.10.10">
    <property type="entry name" value="Winged helix-like DNA-binding domain superfamily/Winged helix DNA-binding domain"/>
    <property type="match status" value="1"/>
</dbReference>
<dbReference type="InterPro" id="IPR036390">
    <property type="entry name" value="WH_DNA-bd_sf"/>
</dbReference>
<evidence type="ECO:0000259" key="1">
    <source>
        <dbReference type="SMART" id="SM00843"/>
    </source>
</evidence>
<reference evidence="2" key="1">
    <citation type="submission" date="2021-03" db="EMBL/GenBank/DDBJ databases">
        <authorList>
            <person name="Stanton E."/>
        </authorList>
    </citation>
    <scope>NUCLEOTIDE SEQUENCE</scope>
    <source>
        <strain evidence="2">2020EL-00113</strain>
    </source>
</reference>
<evidence type="ECO:0000313" key="2">
    <source>
        <dbReference type="EMBL" id="MBQ0268577.1"/>
    </source>
</evidence>
<comment type="caution">
    <text evidence="2">The sequence shown here is derived from an EMBL/GenBank/DDBJ whole genome shotgun (WGS) entry which is preliminary data.</text>
</comment>
<gene>
    <name evidence="2" type="ORF">J7T18_09730</name>
</gene>
<dbReference type="SUPFAM" id="SSF46785">
    <property type="entry name" value="Winged helix' DNA-binding domain"/>
    <property type="match status" value="1"/>
</dbReference>
<dbReference type="PANTHER" id="PTHR22683">
    <property type="entry name" value="SPORULATION PROTEIN RELATED"/>
    <property type="match status" value="1"/>
</dbReference>
<dbReference type="AlphaFoldDB" id="A0A8I2AJX0"/>